<evidence type="ECO:0000256" key="8">
    <source>
        <dbReference type="ARBA" id="ARBA00022975"/>
    </source>
</evidence>
<dbReference type="SMART" id="SM01097">
    <property type="entry name" value="CPSase_sm_chain"/>
    <property type="match status" value="1"/>
</dbReference>
<feature type="binding site" evidence="11">
    <location>
        <position position="45"/>
    </location>
    <ligand>
        <name>L-glutamine</name>
        <dbReference type="ChEBI" id="CHEBI:58359"/>
    </ligand>
</feature>
<evidence type="ECO:0000256" key="7">
    <source>
        <dbReference type="ARBA" id="ARBA00022962"/>
    </source>
</evidence>
<feature type="domain" description="Carbamoyl-phosphate synthase small subunit N-terminal" evidence="12">
    <location>
        <begin position="1"/>
        <end position="131"/>
    </location>
</feature>
<dbReference type="PRINTS" id="PR00097">
    <property type="entry name" value="ANTSNTHASEII"/>
</dbReference>
<feature type="binding site" evidence="11">
    <location>
        <position position="251"/>
    </location>
    <ligand>
        <name>L-glutamine</name>
        <dbReference type="ChEBI" id="CHEBI:58359"/>
    </ligand>
</feature>
<dbReference type="NCBIfam" id="NF009475">
    <property type="entry name" value="PRK12838.1"/>
    <property type="match status" value="1"/>
</dbReference>
<comment type="pathway">
    <text evidence="1 11">Pyrimidine metabolism; UMP biosynthesis via de novo pathway; (S)-dihydroorotate from bicarbonate: step 1/3.</text>
</comment>
<feature type="binding site" evidence="11">
    <location>
        <position position="248"/>
    </location>
    <ligand>
        <name>L-glutamine</name>
        <dbReference type="ChEBI" id="CHEBI:58359"/>
    </ligand>
</feature>
<dbReference type="UniPathway" id="UPA00070">
    <property type="reaction ID" value="UER00115"/>
</dbReference>
<evidence type="ECO:0000256" key="10">
    <source>
        <dbReference type="ARBA" id="ARBA00049285"/>
    </source>
</evidence>
<dbReference type="SUPFAM" id="SSF52317">
    <property type="entry name" value="Class I glutamine amidotransferase-like"/>
    <property type="match status" value="1"/>
</dbReference>
<evidence type="ECO:0000256" key="1">
    <source>
        <dbReference type="ARBA" id="ARBA00004812"/>
    </source>
</evidence>
<dbReference type="Gene3D" id="3.40.50.880">
    <property type="match status" value="1"/>
</dbReference>
<dbReference type="EMBL" id="CP060696">
    <property type="protein sequence ID" value="QNO17057.1"/>
    <property type="molecule type" value="Genomic_DNA"/>
</dbReference>
<keyword evidence="14" id="KW-1185">Reference proteome</keyword>
<dbReference type="EC" id="6.3.5.5" evidence="11"/>
<dbReference type="InterPro" id="IPR050472">
    <property type="entry name" value="Anth_synth/Amidotransfase"/>
</dbReference>
<keyword evidence="11" id="KW-0055">Arginine biosynthesis</keyword>
<dbReference type="GO" id="GO:0044205">
    <property type="term" value="P:'de novo' UMP biosynthetic process"/>
    <property type="evidence" value="ECO:0007669"/>
    <property type="project" value="UniProtKB-UniRule"/>
</dbReference>
<dbReference type="SUPFAM" id="SSF52021">
    <property type="entry name" value="Carbamoyl phosphate synthetase, small subunit N-terminal domain"/>
    <property type="match status" value="1"/>
</dbReference>
<keyword evidence="8 11" id="KW-0665">Pyrimidine biosynthesis</keyword>
<evidence type="ECO:0000256" key="11">
    <source>
        <dbReference type="HAMAP-Rule" id="MF_01209"/>
    </source>
</evidence>
<dbReference type="Proteomes" id="UP000516046">
    <property type="component" value="Chromosome"/>
</dbReference>
<feature type="region of interest" description="CPSase" evidence="11">
    <location>
        <begin position="1"/>
        <end position="171"/>
    </location>
</feature>
<feature type="binding site" evidence="11">
    <location>
        <position position="291"/>
    </location>
    <ligand>
        <name>L-glutamine</name>
        <dbReference type="ChEBI" id="CHEBI:58359"/>
    </ligand>
</feature>
<keyword evidence="7 11" id="KW-0315">Glutamine amidotransferase</keyword>
<evidence type="ECO:0000256" key="9">
    <source>
        <dbReference type="ARBA" id="ARBA00048816"/>
    </source>
</evidence>
<evidence type="ECO:0000256" key="3">
    <source>
        <dbReference type="ARBA" id="ARBA00007800"/>
    </source>
</evidence>
<evidence type="ECO:0000256" key="2">
    <source>
        <dbReference type="ARBA" id="ARBA00005077"/>
    </source>
</evidence>
<dbReference type="RefSeq" id="WP_212506124.1">
    <property type="nucleotide sequence ID" value="NZ_CP060696.1"/>
</dbReference>
<dbReference type="InterPro" id="IPR002474">
    <property type="entry name" value="CarbamoylP_synth_ssu_N"/>
</dbReference>
<feature type="binding site" evidence="11">
    <location>
        <position position="289"/>
    </location>
    <ligand>
        <name>L-glutamine</name>
        <dbReference type="ChEBI" id="CHEBI:58359"/>
    </ligand>
</feature>
<comment type="similarity">
    <text evidence="3 11">Belongs to the CarA family.</text>
</comment>
<dbReference type="UniPathway" id="UPA00068">
    <property type="reaction ID" value="UER00171"/>
</dbReference>
<evidence type="ECO:0000313" key="14">
    <source>
        <dbReference type="Proteomes" id="UP000516046"/>
    </source>
</evidence>
<keyword evidence="11" id="KW-0028">Amino-acid biosynthesis</keyword>
<dbReference type="InterPro" id="IPR035686">
    <property type="entry name" value="CPSase_GATase1"/>
</dbReference>
<dbReference type="GO" id="GO:0006526">
    <property type="term" value="P:L-arginine biosynthetic process"/>
    <property type="evidence" value="ECO:0007669"/>
    <property type="project" value="UniProtKB-UniRule"/>
</dbReference>
<sequence length="358" mass="38973">MKALLMLENGATFAGTGFGDEHDVLCEVVFNSAMCGYPELLTDPSYAGQGVVMTYPMIGNYGICYEDAESGKPWLSAYIVRSVSNVASNFRCDIDLNSYLKAHHVPGLQGIDTRALTRLLRESGTMRGMIAYGDNVDTEAMKQKIAAYQLESCVPEVSVRGGNVYGDGAVKIALMDYGVKSNIIRSLVARGCTVKCFQWDAPFEEVMEWKPDGIMLSNGPGDPKECGKAITELKKVYAAGVPTFAICLGHQLMALAQGFDTYKLKYGHRGINHPVKDLSTNRVYISSQNHGFVVDEKTIDPAAAKVSFISMNDGSVEGINYANGKCFSVQFHPEACGGPRDTGFLFDRFLKVVGGERL</sequence>
<organism evidence="13 14">
    <name type="scientific">Caproicibacterium amylolyticum</name>
    <dbReference type="NCBI Taxonomy" id="2766537"/>
    <lineage>
        <taxon>Bacteria</taxon>
        <taxon>Bacillati</taxon>
        <taxon>Bacillota</taxon>
        <taxon>Clostridia</taxon>
        <taxon>Eubacteriales</taxon>
        <taxon>Oscillospiraceae</taxon>
        <taxon>Caproicibacterium</taxon>
    </lineage>
</organism>
<dbReference type="PANTHER" id="PTHR43418:SF7">
    <property type="entry name" value="CARBAMOYL-PHOSPHATE SYNTHASE SMALL CHAIN"/>
    <property type="match status" value="1"/>
</dbReference>
<dbReference type="CDD" id="cd01744">
    <property type="entry name" value="GATase1_CPSase"/>
    <property type="match status" value="1"/>
</dbReference>
<dbReference type="PANTHER" id="PTHR43418">
    <property type="entry name" value="MULTIFUNCTIONAL TRYPTOPHAN BIOSYNTHESIS PROTEIN-RELATED"/>
    <property type="match status" value="1"/>
</dbReference>
<dbReference type="Pfam" id="PF00988">
    <property type="entry name" value="CPSase_sm_chain"/>
    <property type="match status" value="1"/>
</dbReference>
<comment type="function">
    <text evidence="11">Small subunit of the glutamine-dependent carbamoyl phosphate synthetase (CPSase). CPSase catalyzes the formation of carbamoyl phosphate from the ammonia moiety of glutamine, carbonate, and phosphate donated by ATP, constituting the first step of 2 biosynthetic pathways, one leading to arginine and/or urea and the other to pyrimidine nucleotides. The small subunit (glutamine amidotransferase) binds and cleaves glutamine to supply the large subunit with the substrate ammonia.</text>
</comment>
<dbReference type="PROSITE" id="PS51273">
    <property type="entry name" value="GATASE_TYPE_1"/>
    <property type="match status" value="1"/>
</dbReference>
<dbReference type="InterPro" id="IPR029062">
    <property type="entry name" value="Class_I_gatase-like"/>
</dbReference>
<evidence type="ECO:0000256" key="4">
    <source>
        <dbReference type="ARBA" id="ARBA00022598"/>
    </source>
</evidence>
<evidence type="ECO:0000259" key="12">
    <source>
        <dbReference type="SMART" id="SM01097"/>
    </source>
</evidence>
<evidence type="ECO:0000256" key="5">
    <source>
        <dbReference type="ARBA" id="ARBA00022741"/>
    </source>
</evidence>
<dbReference type="KEGG" id="caml:H6X83_08810"/>
<feature type="binding site" evidence="11">
    <location>
        <position position="221"/>
    </location>
    <ligand>
        <name>L-glutamine</name>
        <dbReference type="ChEBI" id="CHEBI:58359"/>
    </ligand>
</feature>
<feature type="active site" evidence="11">
    <location>
        <position position="332"/>
    </location>
</feature>
<dbReference type="GO" id="GO:0006541">
    <property type="term" value="P:glutamine metabolic process"/>
    <property type="evidence" value="ECO:0007669"/>
    <property type="project" value="InterPro"/>
</dbReference>
<dbReference type="InterPro" id="IPR006274">
    <property type="entry name" value="CarbamoylP_synth_ssu"/>
</dbReference>
<dbReference type="InterPro" id="IPR036480">
    <property type="entry name" value="CarbP_synth_ssu_N_sf"/>
</dbReference>
<reference evidence="13 14" key="1">
    <citation type="submission" date="2020-08" db="EMBL/GenBank/DDBJ databases">
        <authorList>
            <person name="Ren C."/>
            <person name="Gu Y."/>
            <person name="Xu Y."/>
        </authorList>
    </citation>
    <scope>NUCLEOTIDE SEQUENCE [LARGE SCALE GENOMIC DNA]</scope>
    <source>
        <strain evidence="13 14">LBM18003</strain>
    </source>
</reference>
<dbReference type="GO" id="GO:0005524">
    <property type="term" value="F:ATP binding"/>
    <property type="evidence" value="ECO:0007669"/>
    <property type="project" value="UniProtKB-UniRule"/>
</dbReference>
<dbReference type="AlphaFoldDB" id="A0A7G9WEE5"/>
<accession>A0A7G9WEE5</accession>
<dbReference type="PRINTS" id="PR00096">
    <property type="entry name" value="GATASE"/>
</dbReference>
<keyword evidence="6 11" id="KW-0067">ATP-binding</keyword>
<feature type="active site" description="Nucleophile" evidence="11">
    <location>
        <position position="247"/>
    </location>
</feature>
<gene>
    <name evidence="11" type="primary">carA</name>
    <name evidence="13" type="ORF">H6X83_08810</name>
</gene>
<protein>
    <recommendedName>
        <fullName evidence="11">Carbamoyl phosphate synthase small chain</fullName>
        <ecNumber evidence="11">6.3.5.5</ecNumber>
    </recommendedName>
    <alternativeName>
        <fullName evidence="11">Carbamoyl phosphate synthetase glutamine chain</fullName>
    </alternativeName>
</protein>
<keyword evidence="4 11" id="KW-0436">Ligase</keyword>
<comment type="catalytic activity">
    <reaction evidence="9 11">
        <text>hydrogencarbonate + L-glutamine + 2 ATP + H2O = carbamoyl phosphate + L-glutamate + 2 ADP + phosphate + 2 H(+)</text>
        <dbReference type="Rhea" id="RHEA:18633"/>
        <dbReference type="ChEBI" id="CHEBI:15377"/>
        <dbReference type="ChEBI" id="CHEBI:15378"/>
        <dbReference type="ChEBI" id="CHEBI:17544"/>
        <dbReference type="ChEBI" id="CHEBI:29985"/>
        <dbReference type="ChEBI" id="CHEBI:30616"/>
        <dbReference type="ChEBI" id="CHEBI:43474"/>
        <dbReference type="ChEBI" id="CHEBI:58228"/>
        <dbReference type="ChEBI" id="CHEBI:58359"/>
        <dbReference type="ChEBI" id="CHEBI:456216"/>
        <dbReference type="EC" id="6.3.5.5"/>
    </reaction>
</comment>
<dbReference type="PRINTS" id="PR00099">
    <property type="entry name" value="CPSGATASE"/>
</dbReference>
<dbReference type="NCBIfam" id="TIGR01368">
    <property type="entry name" value="CPSaseIIsmall"/>
    <property type="match status" value="1"/>
</dbReference>
<dbReference type="Pfam" id="PF00117">
    <property type="entry name" value="GATase"/>
    <property type="match status" value="1"/>
</dbReference>
<dbReference type="Gene3D" id="3.50.30.20">
    <property type="entry name" value="Carbamoyl-phosphate synthase small subunit, N-terminal domain"/>
    <property type="match status" value="1"/>
</dbReference>
<dbReference type="GO" id="GO:0004088">
    <property type="term" value="F:carbamoyl-phosphate synthase (glutamine-hydrolyzing) activity"/>
    <property type="evidence" value="ECO:0007669"/>
    <property type="project" value="UniProtKB-UniRule"/>
</dbReference>
<keyword evidence="5 11" id="KW-0547">Nucleotide-binding</keyword>
<feature type="binding site" evidence="11">
    <location>
        <position position="219"/>
    </location>
    <ligand>
        <name>L-glutamine</name>
        <dbReference type="ChEBI" id="CHEBI:58359"/>
    </ligand>
</feature>
<dbReference type="InterPro" id="IPR017926">
    <property type="entry name" value="GATASE"/>
</dbReference>
<comment type="subunit">
    <text evidence="11">Composed of two chains; the small (or glutamine) chain promotes the hydrolysis of glutamine to ammonia, which is used by the large (or ammonia) chain to synthesize carbamoyl phosphate. Tetramer of heterodimers (alpha,beta)4.</text>
</comment>
<evidence type="ECO:0000256" key="6">
    <source>
        <dbReference type="ARBA" id="ARBA00022840"/>
    </source>
</evidence>
<dbReference type="HAMAP" id="MF_01209">
    <property type="entry name" value="CPSase_S_chain"/>
    <property type="match status" value="1"/>
</dbReference>
<evidence type="ECO:0000313" key="13">
    <source>
        <dbReference type="EMBL" id="QNO17057.1"/>
    </source>
</evidence>
<feature type="binding site" evidence="11">
    <location>
        <position position="292"/>
    </location>
    <ligand>
        <name>L-glutamine</name>
        <dbReference type="ChEBI" id="CHEBI:58359"/>
    </ligand>
</feature>
<proteinExistence type="inferred from homology"/>
<dbReference type="GO" id="GO:0006207">
    <property type="term" value="P:'de novo' pyrimidine nucleobase biosynthetic process"/>
    <property type="evidence" value="ECO:0007669"/>
    <property type="project" value="InterPro"/>
</dbReference>
<dbReference type="FunFam" id="3.50.30.20:FF:000001">
    <property type="entry name" value="Carbamoyl-phosphate synthase small chain"/>
    <property type="match status" value="1"/>
</dbReference>
<feature type="active site" evidence="11">
    <location>
        <position position="334"/>
    </location>
</feature>
<name>A0A7G9WEE5_9FIRM</name>
<comment type="catalytic activity">
    <reaction evidence="10 11">
        <text>L-glutamine + H2O = L-glutamate + NH4(+)</text>
        <dbReference type="Rhea" id="RHEA:15889"/>
        <dbReference type="ChEBI" id="CHEBI:15377"/>
        <dbReference type="ChEBI" id="CHEBI:28938"/>
        <dbReference type="ChEBI" id="CHEBI:29985"/>
        <dbReference type="ChEBI" id="CHEBI:58359"/>
    </reaction>
</comment>
<comment type="pathway">
    <text evidence="2 11">Amino-acid biosynthesis; L-arginine biosynthesis; carbamoyl phosphate from bicarbonate: step 1/1.</text>
</comment>